<evidence type="ECO:0000313" key="5">
    <source>
        <dbReference type="Proteomes" id="UP000277858"/>
    </source>
</evidence>
<dbReference type="PANTHER" id="PTHR37813">
    <property type="entry name" value="FELS-2 PROPHAGE PROTEIN"/>
    <property type="match status" value="1"/>
</dbReference>
<feature type="domain" description="Phage tail tape measure protein" evidence="3">
    <location>
        <begin position="291"/>
        <end position="490"/>
    </location>
</feature>
<keyword evidence="1" id="KW-1188">Viral release from host cell</keyword>
<feature type="coiled-coil region" evidence="2">
    <location>
        <begin position="52"/>
        <end position="107"/>
    </location>
</feature>
<evidence type="ECO:0000259" key="3">
    <source>
        <dbReference type="Pfam" id="PF10145"/>
    </source>
</evidence>
<dbReference type="Proteomes" id="UP000277858">
    <property type="component" value="Chromosome"/>
</dbReference>
<dbReference type="SUPFAM" id="SSF53955">
    <property type="entry name" value="Lysozyme-like"/>
    <property type="match status" value="1"/>
</dbReference>
<proteinExistence type="predicted"/>
<dbReference type="Pfam" id="PF10145">
    <property type="entry name" value="PhageMin_Tail"/>
    <property type="match status" value="1"/>
</dbReference>
<keyword evidence="2" id="KW-0175">Coiled coil</keyword>
<dbReference type="OrthoDB" id="2183194at2"/>
<evidence type="ECO:0000256" key="2">
    <source>
        <dbReference type="SAM" id="Coils"/>
    </source>
</evidence>
<evidence type="ECO:0000313" key="4">
    <source>
        <dbReference type="EMBL" id="VEI04101.1"/>
    </source>
</evidence>
<dbReference type="EMBL" id="LR134473">
    <property type="protein sequence ID" value="VEI04101.1"/>
    <property type="molecule type" value="Genomic_DNA"/>
</dbReference>
<protein>
    <submittedName>
        <fullName evidence="4">Phage-related protein</fullName>
    </submittedName>
</protein>
<accession>A0A448P1M2</accession>
<name>A0A448P1M2_9ACTN</name>
<dbReference type="InterPro" id="IPR010090">
    <property type="entry name" value="Phage_tape_meas"/>
</dbReference>
<organism evidence="4 5">
    <name type="scientific">Acidipropionibacterium jensenii</name>
    <dbReference type="NCBI Taxonomy" id="1749"/>
    <lineage>
        <taxon>Bacteria</taxon>
        <taxon>Bacillati</taxon>
        <taxon>Actinomycetota</taxon>
        <taxon>Actinomycetes</taxon>
        <taxon>Propionibacteriales</taxon>
        <taxon>Propionibacteriaceae</taxon>
        <taxon>Acidipropionibacterium</taxon>
    </lineage>
</organism>
<reference evidence="4 5" key="1">
    <citation type="submission" date="2018-12" db="EMBL/GenBank/DDBJ databases">
        <authorList>
            <consortium name="Pathogen Informatics"/>
        </authorList>
    </citation>
    <scope>NUCLEOTIDE SEQUENCE [LARGE SCALE GENOMIC DNA]</scope>
    <source>
        <strain evidence="4 5">NCTC13652</strain>
    </source>
</reference>
<dbReference type="RefSeq" id="WP_126412776.1">
    <property type="nucleotide sequence ID" value="NZ_LR134473.1"/>
</dbReference>
<dbReference type="NCBIfam" id="TIGR01760">
    <property type="entry name" value="tape_meas_TP901"/>
    <property type="match status" value="1"/>
</dbReference>
<gene>
    <name evidence="4" type="ORF">NCTC13652_02324</name>
</gene>
<dbReference type="STRING" id="1122997.GCA_000425285_01134"/>
<evidence type="ECO:0000256" key="1">
    <source>
        <dbReference type="ARBA" id="ARBA00022612"/>
    </source>
</evidence>
<dbReference type="InterPro" id="IPR023346">
    <property type="entry name" value="Lysozyme-like_dom_sf"/>
</dbReference>
<dbReference type="Gene3D" id="1.10.530.10">
    <property type="match status" value="1"/>
</dbReference>
<sequence>MTELAQGYLSLSVGLDHPGASVAKWLSTQQKAVDVAGKAMGKSLSGGLNLGAERAKADAEQAKRAFDIAAKAATAASEKQEAAARKVQIAEAKLNETREKYAKDSSQVLTAEDRLATAKGAAAKASLSVTAAEAKQATAADKVKVALAEQTVATGKAATESERSAGKIRTAFSKIGAKIPNPFRQLPPDAQKAGVEAGARFGRGFTAAEKSTGRLSTAFSGLGTKAKGMGSTLMSSLGMVLPVASGAAGGVMAAGAAVAATAKAGMDLESALSKVKATGGVTASQMGQLKTQALSMGKTFGMSGTEATGAVEALIKAGVSAKDVVGGGLSGALSLAAAGEMDVGEAAETASSAMAQFGLKGQDVGHIADVLSQGANLAQGSVSDLSQALSQGGMVASQMGMSLDETVGTLAEFANKGLMGSDAGTSLKSMLQRLSNPTKQASNAMKSIGLNAYNAQGKFVGLSSIAGQLQSGLGKLTQKQRDSALATIFGADAVRAASILYKDGAKGVSGWTKGVGKAGAAMATARTNTDNLKGDIAKFKAVWTNSFAQIGGSSQGPLRDVVQFFTKIGDVLPGVVGKIGEFTSAVWKISPLKTLLDDVRGKVSLVKEAFDIAGKSATLETGDTKGWDSVLDRFNRLPKSMQDATQALIQFRQSFKAPDRDNAATQGAAGLGARAGAAARTAGDTFNVAKQALSLKTGDTKGWDQVFDKWSKLPKAGQGIVRVALKARDAMKEFGSQAKAAISSGWKDMLDQAGPGMKDAWQSIKDLFSSIGDVWKNVIGPNLKKTEPFWDKLAKIAKDRAFQSLKDTFRLLGDALNIIGKTIGLVVDGIKLFVDLFKGLSGQGWGDFGKDFKKIGGDLTGIVGGIGKMITDAFAGLGHMAIDGFVKGGSEKITQIRDKVDHWFDSVVGWVKNKLGIHSPSTVFASIGSWSIQGFIVGMQGLFGSVTSRIGGFFTGLGGRMRGWASAGWTKVGGAFSRGWTSVVQGLARFGTRMSRFWGSARATAGRIAGSLWTSVRGVFSRGWTSVTTGLAGFGTRMSRFWASARTRASSLMSSMWSRLGGIFNRGRATVASIASRVSSSIRSTFSTMSSGVQRIWRSMASAVGRIWSGLKEIAAKPIRFVLNTVINGGLIGGYNSLVSKLKLPGSMAVKAITWPRFQSGGFVDLPWSARTRDPYVGVSPHGAFRFEGEEFITNRRATSQSRGLLESINSGQLTDRMTGFASGGFVGGRGRLTALAAARVAAAAASLNQTFQLAQRGWNAANGLSGTSHTGDAVDVSGPRGGVNLWKIRDALRRQNWAAWVRGPKQNFAWHVHAVPGPGAGTPRGSAVYQWGDYRRGGAGLRGVGQPDPYATPGFGTWLSQIGSGVLGAAMSFGDWFKSKMGKALGAASSIKDWMSNRVSGALKGARDKVGGGVFFDAAARVPGMAVQAISDKIKSAAEKVFGADGGGGANPSGSGVERWRSTVAQALKRSGIGGGKSDEDLWLKQIMTESGGNPNLVQSSSLRDINVLRGDPARGLAQVPGVTWADFGRDMGPFLSNWMNGFKNLVVGMRAAFAQHGGARWRNAIGKGHGYASGTSWALPGAAWLAEEGPELVVGRQMANLTAGSKVYNASQTAQMLGGGSGPSVMIVKDVNNELIGRVRIESYEQALNAIDDNADRIARVGG</sequence>
<keyword evidence="5" id="KW-1185">Reference proteome</keyword>
<dbReference type="PANTHER" id="PTHR37813:SF1">
    <property type="entry name" value="FELS-2 PROPHAGE PROTEIN"/>
    <property type="match status" value="1"/>
</dbReference>